<protein>
    <submittedName>
        <fullName evidence="1">Uncharacterized protein</fullName>
    </submittedName>
</protein>
<organism evidence="1 2">
    <name type="scientific">Hyalomma asiaticum</name>
    <name type="common">Tick</name>
    <dbReference type="NCBI Taxonomy" id="266040"/>
    <lineage>
        <taxon>Eukaryota</taxon>
        <taxon>Metazoa</taxon>
        <taxon>Ecdysozoa</taxon>
        <taxon>Arthropoda</taxon>
        <taxon>Chelicerata</taxon>
        <taxon>Arachnida</taxon>
        <taxon>Acari</taxon>
        <taxon>Parasitiformes</taxon>
        <taxon>Ixodida</taxon>
        <taxon>Ixodoidea</taxon>
        <taxon>Ixodidae</taxon>
        <taxon>Hyalomminae</taxon>
        <taxon>Hyalomma</taxon>
    </lineage>
</organism>
<gene>
    <name evidence="1" type="ORF">HPB50_026143</name>
</gene>
<name>A0ACB7SCJ2_HYAAI</name>
<accession>A0ACB7SCJ2</accession>
<dbReference type="EMBL" id="CM023485">
    <property type="protein sequence ID" value="KAH6931634.1"/>
    <property type="molecule type" value="Genomic_DNA"/>
</dbReference>
<comment type="caution">
    <text evidence="1">The sequence shown here is derived from an EMBL/GenBank/DDBJ whole genome shotgun (WGS) entry which is preliminary data.</text>
</comment>
<evidence type="ECO:0000313" key="2">
    <source>
        <dbReference type="Proteomes" id="UP000821845"/>
    </source>
</evidence>
<proteinExistence type="predicted"/>
<keyword evidence="2" id="KW-1185">Reference proteome</keyword>
<reference evidence="1" key="1">
    <citation type="submission" date="2020-05" db="EMBL/GenBank/DDBJ databases">
        <title>Large-scale comparative analyses of tick genomes elucidate their genetic diversity and vector capacities.</title>
        <authorList>
            <person name="Jia N."/>
            <person name="Wang J."/>
            <person name="Shi W."/>
            <person name="Du L."/>
            <person name="Sun Y."/>
            <person name="Zhan W."/>
            <person name="Jiang J."/>
            <person name="Wang Q."/>
            <person name="Zhang B."/>
            <person name="Ji P."/>
            <person name="Sakyi L.B."/>
            <person name="Cui X."/>
            <person name="Yuan T."/>
            <person name="Jiang B."/>
            <person name="Yang W."/>
            <person name="Lam T.T.-Y."/>
            <person name="Chang Q."/>
            <person name="Ding S."/>
            <person name="Wang X."/>
            <person name="Zhu J."/>
            <person name="Ruan X."/>
            <person name="Zhao L."/>
            <person name="Wei J."/>
            <person name="Que T."/>
            <person name="Du C."/>
            <person name="Cheng J."/>
            <person name="Dai P."/>
            <person name="Han X."/>
            <person name="Huang E."/>
            <person name="Gao Y."/>
            <person name="Liu J."/>
            <person name="Shao H."/>
            <person name="Ye R."/>
            <person name="Li L."/>
            <person name="Wei W."/>
            <person name="Wang X."/>
            <person name="Wang C."/>
            <person name="Yang T."/>
            <person name="Huo Q."/>
            <person name="Li W."/>
            <person name="Guo W."/>
            <person name="Chen H."/>
            <person name="Zhou L."/>
            <person name="Ni X."/>
            <person name="Tian J."/>
            <person name="Zhou Y."/>
            <person name="Sheng Y."/>
            <person name="Liu T."/>
            <person name="Pan Y."/>
            <person name="Xia L."/>
            <person name="Li J."/>
            <person name="Zhao F."/>
            <person name="Cao W."/>
        </authorList>
    </citation>
    <scope>NUCLEOTIDE SEQUENCE</scope>
    <source>
        <strain evidence="1">Hyas-2018</strain>
    </source>
</reference>
<evidence type="ECO:0000313" key="1">
    <source>
        <dbReference type="EMBL" id="KAH6931634.1"/>
    </source>
</evidence>
<sequence length="110" mass="12007">MAALALTQHDLRACRALQCHFLTQPCCPTLTCIRFTRTTGMNGICMLDVHSGDDYSVPIFSTPEGRAEVTPSLPPLPKFTLPPSPTGPGGMTHPVTQHYCCTAQFTCNRR</sequence>
<dbReference type="Proteomes" id="UP000821845">
    <property type="component" value="Chromosome 5"/>
</dbReference>